<dbReference type="InterPro" id="IPR008906">
    <property type="entry name" value="HATC_C_dom"/>
</dbReference>
<proteinExistence type="predicted"/>
<dbReference type="AlphaFoldDB" id="A0A1S4BZ88"/>
<dbReference type="PaxDb" id="4097-A0A1S4BZ88"/>
<dbReference type="SUPFAM" id="SSF53098">
    <property type="entry name" value="Ribonuclease H-like"/>
    <property type="match status" value="1"/>
</dbReference>
<evidence type="ECO:0000259" key="1">
    <source>
        <dbReference type="Pfam" id="PF05699"/>
    </source>
</evidence>
<dbReference type="GO" id="GO:0046983">
    <property type="term" value="F:protein dimerization activity"/>
    <property type="evidence" value="ECO:0007669"/>
    <property type="project" value="InterPro"/>
</dbReference>
<organism evidence="2">
    <name type="scientific">Nicotiana tabacum</name>
    <name type="common">Common tobacco</name>
    <dbReference type="NCBI Taxonomy" id="4097"/>
    <lineage>
        <taxon>Eukaryota</taxon>
        <taxon>Viridiplantae</taxon>
        <taxon>Streptophyta</taxon>
        <taxon>Embryophyta</taxon>
        <taxon>Tracheophyta</taxon>
        <taxon>Spermatophyta</taxon>
        <taxon>Magnoliopsida</taxon>
        <taxon>eudicotyledons</taxon>
        <taxon>Gunneridae</taxon>
        <taxon>Pentapetalae</taxon>
        <taxon>asterids</taxon>
        <taxon>lamiids</taxon>
        <taxon>Solanales</taxon>
        <taxon>Solanaceae</taxon>
        <taxon>Nicotianoideae</taxon>
        <taxon>Nicotianeae</taxon>
        <taxon>Nicotiana</taxon>
    </lineage>
</organism>
<dbReference type="KEGG" id="nta:107813453"/>
<dbReference type="PANTHER" id="PTHR32166">
    <property type="entry name" value="OSJNBA0013A04.12 PROTEIN"/>
    <property type="match status" value="1"/>
</dbReference>
<dbReference type="OMA" id="LECFNPE"/>
<dbReference type="OrthoDB" id="1432818at2759"/>
<feature type="domain" description="HAT C-terminal dimerisation" evidence="1">
    <location>
        <begin position="31"/>
        <end position="96"/>
    </location>
</feature>
<gene>
    <name evidence="2" type="primary">LOC107813453</name>
</gene>
<dbReference type="Pfam" id="PF05699">
    <property type="entry name" value="Dimer_Tnp_hAT"/>
    <property type="match status" value="1"/>
</dbReference>
<evidence type="ECO:0000313" key="2">
    <source>
        <dbReference type="RefSeq" id="XP_016494217.1"/>
    </source>
</evidence>
<reference evidence="2" key="1">
    <citation type="submission" date="2025-08" db="UniProtKB">
        <authorList>
            <consortium name="RefSeq"/>
        </authorList>
    </citation>
    <scope>IDENTIFICATION</scope>
</reference>
<accession>A0A1S4BZ88</accession>
<dbReference type="STRING" id="4097.A0A1S4BZ88"/>
<protein>
    <recommendedName>
        <fullName evidence="1">HAT C-terminal dimerisation domain-containing protein</fullName>
    </recommendedName>
</protein>
<sequence>MVDQIGEEFDRYSQADGMFGLQAAIRARDIRLPVEWWMQFGHQTLNLQKFAVKVLSLTCSASGCERNWSVYEHIHSKKRNRLELSRLNDLVYIKYNRTLRRLYKARDTIDPILLDNIDEANEWLSGAPQNHEDEQVYVGDDLDWGTVSKVAGVEKNIYGLRGNSSSSNYMEKGVASSIRSIIDEDSEDEKDDSQYNANILEVLEFENLEEE</sequence>
<dbReference type="RefSeq" id="XP_016494217.1">
    <property type="nucleotide sequence ID" value="XM_016638731.1"/>
</dbReference>
<name>A0A1S4BZ88_TOBAC</name>
<dbReference type="PANTHER" id="PTHR32166:SF74">
    <property type="entry name" value="OS05G0256350 PROTEIN"/>
    <property type="match status" value="1"/>
</dbReference>
<dbReference type="InterPro" id="IPR012337">
    <property type="entry name" value="RNaseH-like_sf"/>
</dbReference>